<comment type="caution">
    <text evidence="10">The sequence shown here is derived from an EMBL/GenBank/DDBJ whole genome shotgun (WGS) entry which is preliminary data.</text>
</comment>
<comment type="subunit">
    <text evidence="8">Heterotrimer of A, B and C subunits.</text>
</comment>
<dbReference type="GO" id="GO:0050567">
    <property type="term" value="F:glutaminyl-tRNA synthase (glutamine-hydrolyzing) activity"/>
    <property type="evidence" value="ECO:0007669"/>
    <property type="project" value="UniProtKB-UniRule"/>
</dbReference>
<comment type="catalytic activity">
    <reaction evidence="7 8">
        <text>L-glutamyl-tRNA(Gln) + L-glutamine + ATP + H2O = L-glutaminyl-tRNA(Gln) + L-glutamate + ADP + phosphate + H(+)</text>
        <dbReference type="Rhea" id="RHEA:17521"/>
        <dbReference type="Rhea" id="RHEA-COMP:9681"/>
        <dbReference type="Rhea" id="RHEA-COMP:9684"/>
        <dbReference type="ChEBI" id="CHEBI:15377"/>
        <dbReference type="ChEBI" id="CHEBI:15378"/>
        <dbReference type="ChEBI" id="CHEBI:29985"/>
        <dbReference type="ChEBI" id="CHEBI:30616"/>
        <dbReference type="ChEBI" id="CHEBI:43474"/>
        <dbReference type="ChEBI" id="CHEBI:58359"/>
        <dbReference type="ChEBI" id="CHEBI:78520"/>
        <dbReference type="ChEBI" id="CHEBI:78521"/>
        <dbReference type="ChEBI" id="CHEBI:456216"/>
        <dbReference type="EC" id="6.3.5.7"/>
    </reaction>
</comment>
<dbReference type="NCBIfam" id="TIGR00132">
    <property type="entry name" value="gatA"/>
    <property type="match status" value="1"/>
</dbReference>
<keyword evidence="11" id="KW-1185">Reference proteome</keyword>
<dbReference type="InterPro" id="IPR036928">
    <property type="entry name" value="AS_sf"/>
</dbReference>
<keyword evidence="5 8" id="KW-0648">Protein biosynthesis</keyword>
<keyword evidence="10" id="KW-0808">Transferase</keyword>
<evidence type="ECO:0000256" key="2">
    <source>
        <dbReference type="ARBA" id="ARBA00022598"/>
    </source>
</evidence>
<evidence type="ECO:0000256" key="3">
    <source>
        <dbReference type="ARBA" id="ARBA00022741"/>
    </source>
</evidence>
<dbReference type="EC" id="6.3.5.7" evidence="8"/>
<dbReference type="RefSeq" id="WP_182534774.1">
    <property type="nucleotide sequence ID" value="NZ_JACJIP010000006.1"/>
</dbReference>
<name>A0A7W3SRE2_9BACL</name>
<evidence type="ECO:0000256" key="7">
    <source>
        <dbReference type="ARBA" id="ARBA00047407"/>
    </source>
</evidence>
<dbReference type="PROSITE" id="PS00571">
    <property type="entry name" value="AMIDASES"/>
    <property type="match status" value="1"/>
</dbReference>
<keyword evidence="3 8" id="KW-0547">Nucleotide-binding</keyword>
<keyword evidence="2 8" id="KW-0436">Ligase</keyword>
<dbReference type="InterPro" id="IPR023631">
    <property type="entry name" value="Amidase_dom"/>
</dbReference>
<evidence type="ECO:0000256" key="4">
    <source>
        <dbReference type="ARBA" id="ARBA00022840"/>
    </source>
</evidence>
<dbReference type="SUPFAM" id="SSF75304">
    <property type="entry name" value="Amidase signature (AS) enzymes"/>
    <property type="match status" value="1"/>
</dbReference>
<evidence type="ECO:0000256" key="6">
    <source>
        <dbReference type="ARBA" id="ARBA00025295"/>
    </source>
</evidence>
<dbReference type="Proteomes" id="UP000567067">
    <property type="component" value="Unassembled WGS sequence"/>
</dbReference>
<gene>
    <name evidence="8" type="primary">gatA</name>
    <name evidence="10" type="ORF">FHR92_001239</name>
</gene>
<dbReference type="InterPro" id="IPR000120">
    <property type="entry name" value="Amidase"/>
</dbReference>
<feature type="active site" description="Charge relay system" evidence="8">
    <location>
        <position position="154"/>
    </location>
</feature>
<comment type="function">
    <text evidence="6 8">Allows the formation of correctly charged Gln-tRNA(Gln) through the transamidation of misacylated Glu-tRNA(Gln) in organisms which lack glutaminyl-tRNA synthetase. The reaction takes place in the presence of glutamine and ATP through an activated gamma-phospho-Glu-tRNA(Gln).</text>
</comment>
<comment type="similarity">
    <text evidence="1 8">Belongs to the amidase family. GatA subfamily.</text>
</comment>
<dbReference type="EMBL" id="JACJIP010000006">
    <property type="protein sequence ID" value="MBA9084778.1"/>
    <property type="molecule type" value="Genomic_DNA"/>
</dbReference>
<dbReference type="GO" id="GO:0006412">
    <property type="term" value="P:translation"/>
    <property type="evidence" value="ECO:0007669"/>
    <property type="project" value="UniProtKB-UniRule"/>
</dbReference>
<reference evidence="10 11" key="1">
    <citation type="submission" date="2020-08" db="EMBL/GenBank/DDBJ databases">
        <title>Genomic Encyclopedia of Type Strains, Phase III (KMG-III): the genomes of soil and plant-associated and newly described type strains.</title>
        <authorList>
            <person name="Whitman W."/>
        </authorList>
    </citation>
    <scope>NUCLEOTIDE SEQUENCE [LARGE SCALE GENOMIC DNA]</scope>
    <source>
        <strain evidence="10 11">CECT 8693</strain>
    </source>
</reference>
<dbReference type="GO" id="GO:0005524">
    <property type="term" value="F:ATP binding"/>
    <property type="evidence" value="ECO:0007669"/>
    <property type="project" value="UniProtKB-KW"/>
</dbReference>
<dbReference type="AlphaFoldDB" id="A0A7W3SRE2"/>
<dbReference type="HAMAP" id="MF_00120">
    <property type="entry name" value="GatA"/>
    <property type="match status" value="1"/>
</dbReference>
<feature type="active site" description="Acyl-ester intermediate" evidence="8">
    <location>
        <position position="178"/>
    </location>
</feature>
<dbReference type="PANTHER" id="PTHR11895">
    <property type="entry name" value="TRANSAMIDASE"/>
    <property type="match status" value="1"/>
</dbReference>
<proteinExistence type="inferred from homology"/>
<organism evidence="10 11">
    <name type="scientific">Fontibacillus solani</name>
    <dbReference type="NCBI Taxonomy" id="1572857"/>
    <lineage>
        <taxon>Bacteria</taxon>
        <taxon>Bacillati</taxon>
        <taxon>Bacillota</taxon>
        <taxon>Bacilli</taxon>
        <taxon>Bacillales</taxon>
        <taxon>Paenibacillaceae</taxon>
        <taxon>Fontibacillus</taxon>
    </lineage>
</organism>
<dbReference type="GO" id="GO:0030956">
    <property type="term" value="C:glutamyl-tRNA(Gln) amidotransferase complex"/>
    <property type="evidence" value="ECO:0007669"/>
    <property type="project" value="InterPro"/>
</dbReference>
<accession>A0A7W3SRE2</accession>
<dbReference type="Gene3D" id="3.90.1300.10">
    <property type="entry name" value="Amidase signature (AS) domain"/>
    <property type="match status" value="1"/>
</dbReference>
<dbReference type="PANTHER" id="PTHR11895:SF151">
    <property type="entry name" value="GLUTAMYL-TRNA(GLN) AMIDOTRANSFERASE SUBUNIT A"/>
    <property type="match status" value="1"/>
</dbReference>
<evidence type="ECO:0000313" key="11">
    <source>
        <dbReference type="Proteomes" id="UP000567067"/>
    </source>
</evidence>
<dbReference type="InterPro" id="IPR004412">
    <property type="entry name" value="GatA"/>
</dbReference>
<evidence type="ECO:0000259" key="9">
    <source>
        <dbReference type="Pfam" id="PF01425"/>
    </source>
</evidence>
<sequence length="484" mass="51763">MTLFDLRLQEIQNKLSNKELSVTDLVGEAFANIGKRDERVGAYLTLNEEGARAQAAALDDKLVSGEARGLLFGLPVGVKDNMVTEGLRTTCASQFLSNYNPIYDATVVAKLKQAEAVTIGKLNMDEFAMGGSNENSSFHPVRNPWDLTRVPGGSSGGSAAAVAAGEAYFTLGSDTGGSIRQPASYCGVVGLKPTYGLVSRYGLVAFASSLDQIGPITKNVEDAAYVLQAIAGHDAKDSTSANVEIPDYLSALTGDVAGLRIAVPKEYLDGVDPKVKAAILEALCVLEGLGAVWEEVSLPHTEYAVAAYYLLASSEASSNLSRFDGVRYGVRADHSGNLLDLYLESRSQGFGPEVKRRIMLGTYALSSGYYDAYYLKAQKVRTLIKQDFDQTFEKYDVIIGPTAPTTAFPLGSQVDDPLTMYLNDILTIPVSLAGVPALSVPCGFADGLPVGLQIIGKPFDESSILRVAHAFEAHTDHHKQRPTL</sequence>
<feature type="active site" description="Charge relay system" evidence="8">
    <location>
        <position position="79"/>
    </location>
</feature>
<dbReference type="InterPro" id="IPR020556">
    <property type="entry name" value="Amidase_CS"/>
</dbReference>
<protein>
    <recommendedName>
        <fullName evidence="8">Glutamyl-tRNA(Gln) amidotransferase subunit A</fullName>
        <shortName evidence="8">Glu-ADT subunit A</shortName>
        <ecNumber evidence="8">6.3.5.7</ecNumber>
    </recommendedName>
</protein>
<evidence type="ECO:0000256" key="8">
    <source>
        <dbReference type="HAMAP-Rule" id="MF_00120"/>
    </source>
</evidence>
<dbReference type="Pfam" id="PF01425">
    <property type="entry name" value="Amidase"/>
    <property type="match status" value="1"/>
</dbReference>
<dbReference type="GO" id="GO:0016740">
    <property type="term" value="F:transferase activity"/>
    <property type="evidence" value="ECO:0007669"/>
    <property type="project" value="UniProtKB-KW"/>
</dbReference>
<keyword evidence="4 8" id="KW-0067">ATP-binding</keyword>
<evidence type="ECO:0000256" key="5">
    <source>
        <dbReference type="ARBA" id="ARBA00022917"/>
    </source>
</evidence>
<evidence type="ECO:0000256" key="1">
    <source>
        <dbReference type="ARBA" id="ARBA00008069"/>
    </source>
</evidence>
<feature type="domain" description="Amidase" evidence="9">
    <location>
        <begin position="25"/>
        <end position="465"/>
    </location>
</feature>
<evidence type="ECO:0000313" key="10">
    <source>
        <dbReference type="EMBL" id="MBA9084778.1"/>
    </source>
</evidence>